<evidence type="ECO:0000256" key="7">
    <source>
        <dbReference type="ARBA" id="ARBA00023049"/>
    </source>
</evidence>
<dbReference type="EMBL" id="DS113473">
    <property type="protein sequence ID" value="EAY04514.1"/>
    <property type="molecule type" value="Genomic_DNA"/>
</dbReference>
<dbReference type="AlphaFoldDB" id="A2ES77"/>
<dbReference type="Pfam" id="PF01457">
    <property type="entry name" value="Peptidase_M8"/>
    <property type="match status" value="1"/>
</dbReference>
<dbReference type="InParanoid" id="A2ES77"/>
<dbReference type="SUPFAM" id="SSF55486">
    <property type="entry name" value="Metalloproteases ('zincins'), catalytic domain"/>
    <property type="match status" value="1"/>
</dbReference>
<dbReference type="FunFam" id="3.90.132.10:FF:000004">
    <property type="entry name" value="GP63-like"/>
    <property type="match status" value="1"/>
</dbReference>
<evidence type="ECO:0008006" key="10">
    <source>
        <dbReference type="Google" id="ProtNLM"/>
    </source>
</evidence>
<protein>
    <recommendedName>
        <fullName evidence="10">GP63-like</fullName>
    </recommendedName>
</protein>
<name>A2ES77_TRIV3</name>
<dbReference type="FunFam" id="3.10.170.20:FF:000003">
    <property type="entry name" value="GP63-like"/>
    <property type="match status" value="1"/>
</dbReference>
<dbReference type="PANTHER" id="PTHR10942:SF0">
    <property type="entry name" value="LEISHMANOLYSIN-LIKE PEPTIDASE"/>
    <property type="match status" value="1"/>
</dbReference>
<comment type="similarity">
    <text evidence="2">Belongs to the peptidase M8 family.</text>
</comment>
<reference evidence="8" key="2">
    <citation type="journal article" date="2007" name="Science">
        <title>Draft genome sequence of the sexually transmitted pathogen Trichomonas vaginalis.</title>
        <authorList>
            <person name="Carlton J.M."/>
            <person name="Hirt R.P."/>
            <person name="Silva J.C."/>
            <person name="Delcher A.L."/>
            <person name="Schatz M."/>
            <person name="Zhao Q."/>
            <person name="Wortman J.R."/>
            <person name="Bidwell S.L."/>
            <person name="Alsmark U.C.M."/>
            <person name="Besteiro S."/>
            <person name="Sicheritz-Ponten T."/>
            <person name="Noel C.J."/>
            <person name="Dacks J.B."/>
            <person name="Foster P.G."/>
            <person name="Simillion C."/>
            <person name="Van de Peer Y."/>
            <person name="Miranda-Saavedra D."/>
            <person name="Barton G.J."/>
            <person name="Westrop G.D."/>
            <person name="Mueller S."/>
            <person name="Dessi D."/>
            <person name="Fiori P.L."/>
            <person name="Ren Q."/>
            <person name="Paulsen I."/>
            <person name="Zhang H."/>
            <person name="Bastida-Corcuera F.D."/>
            <person name="Simoes-Barbosa A."/>
            <person name="Brown M.T."/>
            <person name="Hayes R.D."/>
            <person name="Mukherjee M."/>
            <person name="Okumura C.Y."/>
            <person name="Schneider R."/>
            <person name="Smith A.J."/>
            <person name="Vanacova S."/>
            <person name="Villalvazo M."/>
            <person name="Haas B.J."/>
            <person name="Pertea M."/>
            <person name="Feldblyum T.V."/>
            <person name="Utterback T.R."/>
            <person name="Shu C.L."/>
            <person name="Osoegawa K."/>
            <person name="de Jong P.J."/>
            <person name="Hrdy I."/>
            <person name="Horvathova L."/>
            <person name="Zubacova Z."/>
            <person name="Dolezal P."/>
            <person name="Malik S.B."/>
            <person name="Logsdon J.M. Jr."/>
            <person name="Henze K."/>
            <person name="Gupta A."/>
            <person name="Wang C.C."/>
            <person name="Dunne R.L."/>
            <person name="Upcroft J.A."/>
            <person name="Upcroft P."/>
            <person name="White O."/>
            <person name="Salzberg S.L."/>
            <person name="Tang P."/>
            <person name="Chiu C.-H."/>
            <person name="Lee Y.-S."/>
            <person name="Embley T.M."/>
            <person name="Coombs G.H."/>
            <person name="Mottram J.C."/>
            <person name="Tachezy J."/>
            <person name="Fraser-Liggett C.M."/>
            <person name="Johnson P.J."/>
        </authorList>
    </citation>
    <scope>NUCLEOTIDE SEQUENCE [LARGE SCALE GENOMIC DNA]</scope>
    <source>
        <strain evidence="8">G3</strain>
    </source>
</reference>
<dbReference type="Proteomes" id="UP000001542">
    <property type="component" value="Unassembled WGS sequence"/>
</dbReference>
<dbReference type="RefSeq" id="XP_001316737.1">
    <property type="nucleotide sequence ID" value="XM_001316702.1"/>
</dbReference>
<dbReference type="GO" id="GO:0016020">
    <property type="term" value="C:membrane"/>
    <property type="evidence" value="ECO:0007669"/>
    <property type="project" value="InterPro"/>
</dbReference>
<dbReference type="VEuPathDB" id="TrichDB:TVAGG3_0612080"/>
<dbReference type="GO" id="GO:0008233">
    <property type="term" value="F:peptidase activity"/>
    <property type="evidence" value="ECO:0000318"/>
    <property type="project" value="GO_Central"/>
</dbReference>
<keyword evidence="4" id="KW-0479">Metal-binding</keyword>
<keyword evidence="3" id="KW-0645">Protease</keyword>
<evidence type="ECO:0000313" key="9">
    <source>
        <dbReference type="Proteomes" id="UP000001542"/>
    </source>
</evidence>
<evidence type="ECO:0000256" key="6">
    <source>
        <dbReference type="ARBA" id="ARBA00022833"/>
    </source>
</evidence>
<evidence type="ECO:0000256" key="1">
    <source>
        <dbReference type="ARBA" id="ARBA00001947"/>
    </source>
</evidence>
<evidence type="ECO:0000256" key="2">
    <source>
        <dbReference type="ARBA" id="ARBA00005860"/>
    </source>
</evidence>
<dbReference type="InterPro" id="IPR001577">
    <property type="entry name" value="Peptidase_M8"/>
</dbReference>
<proteinExistence type="inferred from homology"/>
<evidence type="ECO:0000256" key="5">
    <source>
        <dbReference type="ARBA" id="ARBA00022801"/>
    </source>
</evidence>
<dbReference type="PANTHER" id="PTHR10942">
    <property type="entry name" value="LEISHMANOLYSIN-LIKE PEPTIDASE"/>
    <property type="match status" value="1"/>
</dbReference>
<dbReference type="GO" id="GO:0046872">
    <property type="term" value="F:metal ion binding"/>
    <property type="evidence" value="ECO:0007669"/>
    <property type="project" value="UniProtKB-KW"/>
</dbReference>
<comment type="cofactor">
    <cofactor evidence="1">
        <name>Zn(2+)</name>
        <dbReference type="ChEBI" id="CHEBI:29105"/>
    </cofactor>
</comment>
<evidence type="ECO:0000313" key="8">
    <source>
        <dbReference type="EMBL" id="EAY04514.1"/>
    </source>
</evidence>
<gene>
    <name evidence="8" type="ORF">TVAG_453320</name>
</gene>
<dbReference type="GO" id="GO:0006508">
    <property type="term" value="P:proteolysis"/>
    <property type="evidence" value="ECO:0007669"/>
    <property type="project" value="UniProtKB-KW"/>
</dbReference>
<accession>A2ES77</accession>
<evidence type="ECO:0000256" key="4">
    <source>
        <dbReference type="ARBA" id="ARBA00022723"/>
    </source>
</evidence>
<dbReference type="KEGG" id="tva:4762376"/>
<organism evidence="8 9">
    <name type="scientific">Trichomonas vaginalis (strain ATCC PRA-98 / G3)</name>
    <dbReference type="NCBI Taxonomy" id="412133"/>
    <lineage>
        <taxon>Eukaryota</taxon>
        <taxon>Metamonada</taxon>
        <taxon>Parabasalia</taxon>
        <taxon>Trichomonadida</taxon>
        <taxon>Trichomonadidae</taxon>
        <taxon>Trichomonas</taxon>
    </lineage>
</organism>
<dbReference type="GO" id="GO:0004222">
    <property type="term" value="F:metalloendopeptidase activity"/>
    <property type="evidence" value="ECO:0007669"/>
    <property type="project" value="InterPro"/>
</dbReference>
<keyword evidence="7" id="KW-0482">Metalloprotease</keyword>
<evidence type="ECO:0000256" key="3">
    <source>
        <dbReference type="ARBA" id="ARBA00022670"/>
    </source>
</evidence>
<dbReference type="Gene3D" id="3.90.132.10">
    <property type="entry name" value="Leishmanolysin , domain 2"/>
    <property type="match status" value="1"/>
</dbReference>
<dbReference type="GO" id="GO:0005737">
    <property type="term" value="C:cytoplasm"/>
    <property type="evidence" value="ECO:0000318"/>
    <property type="project" value="GO_Central"/>
</dbReference>
<keyword evidence="5" id="KW-0378">Hydrolase</keyword>
<dbReference type="Gene3D" id="3.10.170.20">
    <property type="match status" value="1"/>
</dbReference>
<keyword evidence="9" id="KW-1185">Reference proteome</keyword>
<reference evidence="8" key="1">
    <citation type="submission" date="2006-10" db="EMBL/GenBank/DDBJ databases">
        <authorList>
            <person name="Amadeo P."/>
            <person name="Zhao Q."/>
            <person name="Wortman J."/>
            <person name="Fraser-Liggett C."/>
            <person name="Carlton J."/>
        </authorList>
    </citation>
    <scope>NUCLEOTIDE SEQUENCE</scope>
    <source>
        <strain evidence="8">G3</strain>
    </source>
</reference>
<sequence length="469" mass="53896">MNSDSSKSQIGFKWFKRLWSDEDSFQKIRISYNLEYLNKTTSDSQMCHNVGEIIQWNGNNYACTSADIISSEQIETFQETFKYTVNYVENLIKVEPYEGTITVSTDSSFKSVKSKTITNSDLHILVFVRPFASDTHVTTSLPYVVDNAQPFRPILGVIYVNARTIPSSINNVNSTSNYYFQVLLNSFFNIMVFNDQLIDNFHVKDTNERYDVINCAFKKFNRDFKVLVTPYAHNFAIRNYHVETFESDNTTCPSGIFYENNNNFASPNGESIFYSDDISVLYYSGNNERRFNRLTDVTLAFLLDSGNYEVNWSMAQPLIYGNVDAIDGVYREGWPLSAPASTFPEFFYDPSDPTNTISYDYNGWFIPENETINCTVTTDFITKDFCQAPQWYNPNGYTEWGLNLYYDRQLIRIPDFICSSGTATIPGLTYYENDTCGSFSCNDYSSFTIDIIIDERDNTTTTLNCTMEG</sequence>
<keyword evidence="6" id="KW-0862">Zinc</keyword>
<dbReference type="VEuPathDB" id="TrichDB:TVAG_453320"/>
<dbReference type="GO" id="GO:0007155">
    <property type="term" value="P:cell adhesion"/>
    <property type="evidence" value="ECO:0007669"/>
    <property type="project" value="InterPro"/>
</dbReference>